<feature type="compositionally biased region" description="Polar residues" evidence="9">
    <location>
        <begin position="131"/>
        <end position="140"/>
    </location>
</feature>
<feature type="transmembrane region" description="Helical" evidence="10">
    <location>
        <begin position="1168"/>
        <end position="1189"/>
    </location>
</feature>
<dbReference type="InterPro" id="IPR003593">
    <property type="entry name" value="AAA+_ATPase"/>
</dbReference>
<evidence type="ECO:0000256" key="1">
    <source>
        <dbReference type="ARBA" id="ARBA00004141"/>
    </source>
</evidence>
<dbReference type="GO" id="GO:0016887">
    <property type="term" value="F:ATP hydrolysis activity"/>
    <property type="evidence" value="ECO:0007669"/>
    <property type="project" value="InterPro"/>
</dbReference>
<sequence length="1242" mass="139476">MLETLGTVFGLRHTFKTKVGNDFVRGVSGGERKRVSIAEALAARGTVYCWDNATRGLDASTALEYNHAIRASTNYLQSIAVVAIYQAGENIYKLYDKVTVLYSGRQIYFGPAEEAKDFFIRQGWDCPPRQTTPEFLTSVTDPKGRTPRAGFETKVPNTAEEFEQYWKNSPEHARLVQQIAEYEEKSDSGQTLERVRNIINHQFKEKRQPKRSRYILTYRSQLKLLITRGVQRVKGDKAYTIINVSAAIIQSLIIGSLFYNIPSATSGAFSRGGAIFFALLYNSLSALAEISNSFQNRPILLKQKGYSFYHASGEALQTILSDLPVKIITYVIFSIILYFMVGLQVAAGQFFLFLLIIIISCLSISALFQMISTLTKSASSANSIAGVFVLVLSVYTGYMISTRTMHPWFRWINWLDPLAYGFEAMMANEFHGLKMSCDLLVPSGPGYENVTIANQVCAFTGSRPGQSFVDGNDYLYASFEYKWDHVWRNFGILIGFWIFFLAINCVASEVVRPVSGGGDVLLFKRGHMPSPENLKENAQAEKEASSGDDLSLETTSREVFSWQHVDYTIPLDGGTRKLLDDVQGYVKPGTLTALMGESGAGKTTLLNVLSQRIHFGVITGDMLVNGKPLDNSFQRRTGYVQQQDLHLAEASVRESLQFAARLRQPATTPDREKLEYVEQIIRLLGMSDYAEALVGSSGRGLNVEQRKKLSIGVELVAKPSLLLFLDEPTSGLDSQSSWAIVQFLRSLANAGQSILCTIHQPSATLFEQFDRLLLLKKGGRTVYFGDIGNNSSVLTSYFERNGARKCGREENPAEYILEAIGAGATASVTADWGDIWSKSPECHDTTAEITKLQAELAAQPVPHSDVPAKVLTQKFAASYWTQFKYVTQRTMIQYWRSPTYLMAKFMLMVVAGLFIGFTFWNVGNPFSLAGMQNAMFGVFLIQVLSAPLTNQILSNAEQTRELYEVRESSSNTFHWSCLLLAQYISELPYHIVFSTLLYCCFYFPVRYSTEPHVAGFFYFVYCILFQFYYVGFALWISYFSPNAASAAAIASLLFSFLIAFCGVLQPLQLSPYFWVFVFRLSPFTYFIQAYLGVIMHDQKVVCQPEEFSVFQPPSGMTCESFAGAFVRNVSGYLNNPDATSNCQYCKYSVGDEYLATIGVNYDQRWRNVGFICAYIIFNVCAMLLFYYLFRVKQWQTPKLFSIFKKKKPVEEPVRDIYAPKEGDEDAVFGRVRSPSMVPGTAE</sequence>
<dbReference type="SMART" id="SM00382">
    <property type="entry name" value="AAA"/>
    <property type="match status" value="1"/>
</dbReference>
<evidence type="ECO:0000256" key="7">
    <source>
        <dbReference type="ARBA" id="ARBA00022989"/>
    </source>
</evidence>
<dbReference type="GO" id="GO:0140359">
    <property type="term" value="F:ABC-type transporter activity"/>
    <property type="evidence" value="ECO:0007669"/>
    <property type="project" value="InterPro"/>
</dbReference>
<feature type="transmembrane region" description="Helical" evidence="10">
    <location>
        <begin position="987"/>
        <end position="1005"/>
    </location>
</feature>
<feature type="transmembrane region" description="Helical" evidence="10">
    <location>
        <begin position="383"/>
        <end position="401"/>
    </location>
</feature>
<proteinExistence type="inferred from homology"/>
<evidence type="ECO:0000259" key="11">
    <source>
        <dbReference type="PROSITE" id="PS50893"/>
    </source>
</evidence>
<feature type="transmembrane region" description="Helical" evidence="10">
    <location>
        <begin position="273"/>
        <end position="294"/>
    </location>
</feature>
<evidence type="ECO:0000256" key="9">
    <source>
        <dbReference type="SAM" id="MobiDB-lite"/>
    </source>
</evidence>
<feature type="transmembrane region" description="Helical" evidence="10">
    <location>
        <begin position="238"/>
        <end position="261"/>
    </location>
</feature>
<evidence type="ECO:0000313" key="13">
    <source>
        <dbReference type="Proteomes" id="UP000189580"/>
    </source>
</evidence>
<dbReference type="Gene3D" id="3.40.50.300">
    <property type="entry name" value="P-loop containing nucleotide triphosphate hydrolases"/>
    <property type="match status" value="2"/>
</dbReference>
<evidence type="ECO:0000256" key="10">
    <source>
        <dbReference type="SAM" id="Phobius"/>
    </source>
</evidence>
<dbReference type="PROSITE" id="PS50893">
    <property type="entry name" value="ABC_TRANSPORTER_2"/>
    <property type="match status" value="1"/>
</dbReference>
<feature type="transmembrane region" description="Helical" evidence="10">
    <location>
        <begin position="1071"/>
        <end position="1091"/>
    </location>
</feature>
<reference evidence="12 13" key="1">
    <citation type="submission" date="2016-02" db="EMBL/GenBank/DDBJ databases">
        <title>Complete genome sequence and transcriptome regulation of the pentose utilising yeast Sugiyamaella lignohabitans.</title>
        <authorList>
            <person name="Bellasio M."/>
            <person name="Peymann A."/>
            <person name="Valli M."/>
            <person name="Sipitzky M."/>
            <person name="Graf A."/>
            <person name="Sauer M."/>
            <person name="Marx H."/>
            <person name="Mattanovich D."/>
        </authorList>
    </citation>
    <scope>NUCLEOTIDE SEQUENCE [LARGE SCALE GENOMIC DNA]</scope>
    <source>
        <strain evidence="12 13">CBS 10342</strain>
    </source>
</reference>
<feature type="transmembrane region" description="Helical" evidence="10">
    <location>
        <begin position="1044"/>
        <end position="1064"/>
    </location>
</feature>
<keyword evidence="13" id="KW-1185">Reference proteome</keyword>
<dbReference type="FunFam" id="3.40.50.300:FF:000054">
    <property type="entry name" value="ABC multidrug transporter atrF"/>
    <property type="match status" value="1"/>
</dbReference>
<dbReference type="RefSeq" id="XP_018737287.1">
    <property type="nucleotide sequence ID" value="XM_018879364.1"/>
</dbReference>
<dbReference type="Pfam" id="PF00005">
    <property type="entry name" value="ABC_tran"/>
    <property type="match status" value="1"/>
</dbReference>
<dbReference type="GO" id="GO:0005342">
    <property type="term" value="F:organic acid transmembrane transporter activity"/>
    <property type="evidence" value="ECO:0007669"/>
    <property type="project" value="EnsemblFungi"/>
</dbReference>
<dbReference type="InterPro" id="IPR034003">
    <property type="entry name" value="ABCG_PDR_2"/>
</dbReference>
<evidence type="ECO:0000256" key="3">
    <source>
        <dbReference type="ARBA" id="ARBA00022448"/>
    </source>
</evidence>
<keyword evidence="4 10" id="KW-0812">Transmembrane</keyword>
<feature type="transmembrane region" description="Helical" evidence="10">
    <location>
        <begin position="901"/>
        <end position="922"/>
    </location>
</feature>
<dbReference type="InterPro" id="IPR010929">
    <property type="entry name" value="PDR_CDR_ABC"/>
</dbReference>
<dbReference type="GeneID" id="30034332"/>
<feature type="region of interest" description="Disordered" evidence="9">
    <location>
        <begin position="131"/>
        <end position="151"/>
    </location>
</feature>
<dbReference type="Pfam" id="PF06422">
    <property type="entry name" value="PDR_CDR"/>
    <property type="match status" value="2"/>
</dbReference>
<keyword evidence="6 12" id="KW-0067">ATP-binding</keyword>
<keyword evidence="8 10" id="KW-0472">Membrane</keyword>
<feature type="transmembrane region" description="Helical" evidence="10">
    <location>
        <begin position="486"/>
        <end position="507"/>
    </location>
</feature>
<dbReference type="EMBL" id="CP014503">
    <property type="protein sequence ID" value="ANB14810.1"/>
    <property type="molecule type" value="Genomic_DNA"/>
</dbReference>
<dbReference type="InterPro" id="IPR013525">
    <property type="entry name" value="ABC2_TM"/>
</dbReference>
<dbReference type="InterPro" id="IPR043926">
    <property type="entry name" value="ABCG_dom"/>
</dbReference>
<keyword evidence="5" id="KW-0547">Nucleotide-binding</keyword>
<dbReference type="AlphaFoldDB" id="A0A161HGE9"/>
<protein>
    <submittedName>
        <fullName evidence="12">ATP-binding cassette transporter SNQ2</fullName>
    </submittedName>
</protein>
<feature type="domain" description="ABC transporter" evidence="11">
    <location>
        <begin position="560"/>
        <end position="802"/>
    </location>
</feature>
<evidence type="ECO:0000256" key="8">
    <source>
        <dbReference type="ARBA" id="ARBA00023136"/>
    </source>
</evidence>
<feature type="transmembrane region" description="Helical" evidence="10">
    <location>
        <begin position="327"/>
        <end position="345"/>
    </location>
</feature>
<dbReference type="InterPro" id="IPR003439">
    <property type="entry name" value="ABC_transporter-like_ATP-bd"/>
</dbReference>
<feature type="transmembrane region" description="Helical" evidence="10">
    <location>
        <begin position="351"/>
        <end position="371"/>
    </location>
</feature>
<dbReference type="Pfam" id="PF19055">
    <property type="entry name" value="ABC2_membrane_7"/>
    <property type="match status" value="1"/>
</dbReference>
<keyword evidence="7 10" id="KW-1133">Transmembrane helix</keyword>
<dbReference type="Pfam" id="PF01061">
    <property type="entry name" value="ABC2_membrane"/>
    <property type="match status" value="2"/>
</dbReference>
<evidence type="ECO:0000256" key="6">
    <source>
        <dbReference type="ARBA" id="ARBA00022840"/>
    </source>
</evidence>
<gene>
    <name evidence="12" type="primary">SNQ2</name>
    <name evidence="12" type="ORF">AWJ20_2422</name>
</gene>
<dbReference type="GO" id="GO:0005524">
    <property type="term" value="F:ATP binding"/>
    <property type="evidence" value="ECO:0007669"/>
    <property type="project" value="UniProtKB-KW"/>
</dbReference>
<dbReference type="PANTHER" id="PTHR19241">
    <property type="entry name" value="ATP-BINDING CASSETTE TRANSPORTER"/>
    <property type="match status" value="1"/>
</dbReference>
<organism evidence="12 13">
    <name type="scientific">Sugiyamaella lignohabitans</name>
    <dbReference type="NCBI Taxonomy" id="796027"/>
    <lineage>
        <taxon>Eukaryota</taxon>
        <taxon>Fungi</taxon>
        <taxon>Dikarya</taxon>
        <taxon>Ascomycota</taxon>
        <taxon>Saccharomycotina</taxon>
        <taxon>Dipodascomycetes</taxon>
        <taxon>Dipodascales</taxon>
        <taxon>Trichomonascaceae</taxon>
        <taxon>Sugiyamaella</taxon>
    </lineage>
</organism>
<dbReference type="InterPro" id="IPR027417">
    <property type="entry name" value="P-loop_NTPase"/>
</dbReference>
<name>A0A161HGE9_9ASCO</name>
<evidence type="ECO:0000313" key="12">
    <source>
        <dbReference type="EMBL" id="ANB14810.1"/>
    </source>
</evidence>
<dbReference type="SUPFAM" id="SSF52540">
    <property type="entry name" value="P-loop containing nucleoside triphosphate hydrolases"/>
    <property type="match status" value="2"/>
</dbReference>
<feature type="transmembrane region" description="Helical" evidence="10">
    <location>
        <begin position="1017"/>
        <end position="1038"/>
    </location>
</feature>
<evidence type="ECO:0000256" key="2">
    <source>
        <dbReference type="ARBA" id="ARBA00006012"/>
    </source>
</evidence>
<dbReference type="KEGG" id="slb:AWJ20_2422"/>
<keyword evidence="3" id="KW-0813">Transport</keyword>
<dbReference type="OrthoDB" id="245989at2759"/>
<dbReference type="GO" id="GO:0005886">
    <property type="term" value="C:plasma membrane"/>
    <property type="evidence" value="ECO:0007669"/>
    <property type="project" value="EnsemblFungi"/>
</dbReference>
<accession>A0A161HGE9</accession>
<comment type="subcellular location">
    <subcellularLocation>
        <location evidence="1">Membrane</location>
        <topology evidence="1">Multi-pass membrane protein</topology>
    </subcellularLocation>
</comment>
<dbReference type="Proteomes" id="UP000189580">
    <property type="component" value="Chromosome b"/>
</dbReference>
<dbReference type="CDD" id="cd03232">
    <property type="entry name" value="ABCG_PDR_domain2"/>
    <property type="match status" value="1"/>
</dbReference>
<comment type="similarity">
    <text evidence="2">Belongs to the ABC transporter superfamily. ABCG family. PDR (TC 3.A.1.205) subfamily.</text>
</comment>
<evidence type="ECO:0000256" key="5">
    <source>
        <dbReference type="ARBA" id="ARBA00022741"/>
    </source>
</evidence>
<evidence type="ECO:0000256" key="4">
    <source>
        <dbReference type="ARBA" id="ARBA00022692"/>
    </source>
</evidence>